<dbReference type="EMBL" id="JBHSIV010000010">
    <property type="protein sequence ID" value="MFC5062856.1"/>
    <property type="molecule type" value="Genomic_DNA"/>
</dbReference>
<evidence type="ECO:0000256" key="2">
    <source>
        <dbReference type="SAM" id="SignalP"/>
    </source>
</evidence>
<gene>
    <name evidence="3" type="ORF">ACFPBZ_11615</name>
</gene>
<sequence>MRAAGTIALLSLVVLLAAGCGSGSGPTPPSPTPPSPSAATPPTVPTGAPPGGTSTPPVPVDPLVADPPPGTTALDPARVTTAGLPAGFPTLVWTRGARTLGVYGRAGGCTEASAALVGETAEEVTVRVTQTTTSPGPCTRELRYPVLEVPLAADLGQRRVVLTGEQR</sequence>
<feature type="compositionally biased region" description="Pro residues" evidence="1">
    <location>
        <begin position="26"/>
        <end position="36"/>
    </location>
</feature>
<feature type="region of interest" description="Disordered" evidence="1">
    <location>
        <begin position="22"/>
        <end position="77"/>
    </location>
</feature>
<dbReference type="PROSITE" id="PS51257">
    <property type="entry name" value="PROKAR_LIPOPROTEIN"/>
    <property type="match status" value="1"/>
</dbReference>
<dbReference type="RefSeq" id="WP_378036210.1">
    <property type="nucleotide sequence ID" value="NZ_JBHSIV010000010.1"/>
</dbReference>
<feature type="chain" id="PRO_5046713669" evidence="2">
    <location>
        <begin position="24"/>
        <end position="167"/>
    </location>
</feature>
<evidence type="ECO:0000313" key="4">
    <source>
        <dbReference type="Proteomes" id="UP001595947"/>
    </source>
</evidence>
<keyword evidence="4" id="KW-1185">Reference proteome</keyword>
<evidence type="ECO:0000313" key="3">
    <source>
        <dbReference type="EMBL" id="MFC5062856.1"/>
    </source>
</evidence>
<proteinExistence type="predicted"/>
<accession>A0ABV9YLU7</accession>
<reference evidence="4" key="1">
    <citation type="journal article" date="2019" name="Int. J. Syst. Evol. Microbiol.">
        <title>The Global Catalogue of Microorganisms (GCM) 10K type strain sequencing project: providing services to taxonomists for standard genome sequencing and annotation.</title>
        <authorList>
            <consortium name="The Broad Institute Genomics Platform"/>
            <consortium name="The Broad Institute Genome Sequencing Center for Infectious Disease"/>
            <person name="Wu L."/>
            <person name="Ma J."/>
        </authorList>
    </citation>
    <scope>NUCLEOTIDE SEQUENCE [LARGE SCALE GENOMIC DNA]</scope>
    <source>
        <strain evidence="4">CGMCC 4.7093</strain>
    </source>
</reference>
<organism evidence="3 4">
    <name type="scientific">Actinomycetospora atypica</name>
    <dbReference type="NCBI Taxonomy" id="1290095"/>
    <lineage>
        <taxon>Bacteria</taxon>
        <taxon>Bacillati</taxon>
        <taxon>Actinomycetota</taxon>
        <taxon>Actinomycetes</taxon>
        <taxon>Pseudonocardiales</taxon>
        <taxon>Pseudonocardiaceae</taxon>
        <taxon>Actinomycetospora</taxon>
    </lineage>
</organism>
<name>A0ABV9YLU7_9PSEU</name>
<feature type="compositionally biased region" description="Pro residues" evidence="1">
    <location>
        <begin position="56"/>
        <end position="70"/>
    </location>
</feature>
<keyword evidence="2" id="KW-0732">Signal</keyword>
<feature type="signal peptide" evidence="2">
    <location>
        <begin position="1"/>
        <end position="23"/>
    </location>
</feature>
<dbReference type="Proteomes" id="UP001595947">
    <property type="component" value="Unassembled WGS sequence"/>
</dbReference>
<evidence type="ECO:0000256" key="1">
    <source>
        <dbReference type="SAM" id="MobiDB-lite"/>
    </source>
</evidence>
<comment type="caution">
    <text evidence="3">The sequence shown here is derived from an EMBL/GenBank/DDBJ whole genome shotgun (WGS) entry which is preliminary data.</text>
</comment>
<protein>
    <submittedName>
        <fullName evidence="3">Uncharacterized protein</fullName>
    </submittedName>
</protein>